<evidence type="ECO:0000313" key="5">
    <source>
        <dbReference type="Proteomes" id="UP000758856"/>
    </source>
</evidence>
<dbReference type="SUPFAM" id="SSF55781">
    <property type="entry name" value="GAF domain-like"/>
    <property type="match status" value="1"/>
</dbReference>
<evidence type="ECO:0000313" key="6">
    <source>
        <dbReference type="Proteomes" id="UP001143400"/>
    </source>
</evidence>
<feature type="coiled-coil region" evidence="1">
    <location>
        <begin position="160"/>
        <end position="201"/>
    </location>
</feature>
<keyword evidence="1" id="KW-0175">Coiled coil</keyword>
<dbReference type="InterPro" id="IPR029016">
    <property type="entry name" value="GAF-like_dom_sf"/>
</dbReference>
<dbReference type="InterPro" id="IPR029787">
    <property type="entry name" value="Nucleotide_cyclase"/>
</dbReference>
<dbReference type="InterPro" id="IPR000160">
    <property type="entry name" value="GGDEF_dom"/>
</dbReference>
<sequence>MTEPYALRNEDERIAALERLRILDAPSPPGFDRIVALARDLLRAPVAILTMIDRQRAWFKAKRGVEGEGAPRELAFCNRTIEGAGLLVVEDLAKDSRFSDNILVTRQPSFRFYAGAPLSLTPNVNLGTLCVIDDKPRSLDAGQRETLARLAELACDQLRLHEINETLKQEIAARQRLQAELEEQGRELERQRDALRHLAEHDTLTGVANRALLQGRLDRAVATAEGRIGLLLIDLDDFKRHNDLYGHGVGDALLRAVARRLESCTRPGDLVARVGGDEFVLLAPGIADRGDLQALGDRVVAALSREPVVVGELALVCRASVGASLFPDDESDADRLLAVADTAMYRAKAAGKGRAVARPG</sequence>
<evidence type="ECO:0000313" key="4">
    <source>
        <dbReference type="EMBL" id="MBM7850689.1"/>
    </source>
</evidence>
<comment type="caution">
    <text evidence="3">The sequence shown here is derived from an EMBL/GenBank/DDBJ whole genome shotgun (WGS) entry which is preliminary data.</text>
</comment>
<dbReference type="SMART" id="SM00065">
    <property type="entry name" value="GAF"/>
    <property type="match status" value="1"/>
</dbReference>
<dbReference type="PANTHER" id="PTHR46663">
    <property type="entry name" value="DIGUANYLATE CYCLASE DGCT-RELATED"/>
    <property type="match status" value="1"/>
</dbReference>
<dbReference type="Proteomes" id="UP000758856">
    <property type="component" value="Unassembled WGS sequence"/>
</dbReference>
<dbReference type="EMBL" id="BSFF01000002">
    <property type="protein sequence ID" value="GLK55984.1"/>
    <property type="molecule type" value="Genomic_DNA"/>
</dbReference>
<dbReference type="CDD" id="cd01949">
    <property type="entry name" value="GGDEF"/>
    <property type="match status" value="1"/>
</dbReference>
<evidence type="ECO:0000313" key="3">
    <source>
        <dbReference type="EMBL" id="GLK55984.1"/>
    </source>
</evidence>
<dbReference type="NCBIfam" id="TIGR00254">
    <property type="entry name" value="GGDEF"/>
    <property type="match status" value="1"/>
</dbReference>
<dbReference type="Gene3D" id="3.30.450.40">
    <property type="match status" value="1"/>
</dbReference>
<dbReference type="PANTHER" id="PTHR46663:SF2">
    <property type="entry name" value="GGDEF DOMAIN-CONTAINING PROTEIN"/>
    <property type="match status" value="1"/>
</dbReference>
<dbReference type="SMART" id="SM00267">
    <property type="entry name" value="GGDEF"/>
    <property type="match status" value="1"/>
</dbReference>
<organism evidence="3 6">
    <name type="scientific">Methylopila capsulata</name>
    <dbReference type="NCBI Taxonomy" id="61654"/>
    <lineage>
        <taxon>Bacteria</taxon>
        <taxon>Pseudomonadati</taxon>
        <taxon>Pseudomonadota</taxon>
        <taxon>Alphaproteobacteria</taxon>
        <taxon>Hyphomicrobiales</taxon>
        <taxon>Methylopilaceae</taxon>
        <taxon>Methylopila</taxon>
    </lineage>
</organism>
<proteinExistence type="predicted"/>
<reference evidence="3" key="3">
    <citation type="submission" date="2023-01" db="EMBL/GenBank/DDBJ databases">
        <authorList>
            <person name="Sun Q."/>
            <person name="Evtushenko L."/>
        </authorList>
    </citation>
    <scope>NUCLEOTIDE SEQUENCE</scope>
    <source>
        <strain evidence="3">VKM B-1606</strain>
    </source>
</reference>
<feature type="domain" description="GGDEF" evidence="2">
    <location>
        <begin position="226"/>
        <end position="360"/>
    </location>
</feature>
<protein>
    <submittedName>
        <fullName evidence="4">Diguanylate cyclase (GGDEF)-like protein</fullName>
    </submittedName>
    <submittedName>
        <fullName evidence="3">GGDEF domain-containing protein</fullName>
    </submittedName>
</protein>
<gene>
    <name evidence="3" type="ORF">GCM10008170_20030</name>
    <name evidence="4" type="ORF">JOD31_000901</name>
</gene>
<dbReference type="Gene3D" id="3.30.70.270">
    <property type="match status" value="1"/>
</dbReference>
<dbReference type="PROSITE" id="PS50887">
    <property type="entry name" value="GGDEF"/>
    <property type="match status" value="1"/>
</dbReference>
<dbReference type="InterPro" id="IPR052163">
    <property type="entry name" value="DGC-Regulatory_Protein"/>
</dbReference>
<evidence type="ECO:0000256" key="1">
    <source>
        <dbReference type="SAM" id="Coils"/>
    </source>
</evidence>
<dbReference type="Pfam" id="PF00990">
    <property type="entry name" value="GGDEF"/>
    <property type="match status" value="1"/>
</dbReference>
<dbReference type="InterPro" id="IPR003018">
    <property type="entry name" value="GAF"/>
</dbReference>
<accession>A0A9W6IUS1</accession>
<dbReference type="AlphaFoldDB" id="A0A9W6IUS1"/>
<reference evidence="4 5" key="2">
    <citation type="submission" date="2021-01" db="EMBL/GenBank/DDBJ databases">
        <title>Genomic Encyclopedia of Type Strains, Phase IV (KMG-IV): sequencing the most valuable type-strain genomes for metagenomic binning, comparative biology and taxonomic classification.</title>
        <authorList>
            <person name="Goeker M."/>
        </authorList>
    </citation>
    <scope>NUCLEOTIDE SEQUENCE [LARGE SCALE GENOMIC DNA]</scope>
    <source>
        <strain evidence="4 5">DSM 6130</strain>
    </source>
</reference>
<dbReference type="SUPFAM" id="SSF55073">
    <property type="entry name" value="Nucleotide cyclase"/>
    <property type="match status" value="1"/>
</dbReference>
<keyword evidence="5" id="KW-1185">Reference proteome</keyword>
<name>A0A9W6IUS1_9HYPH</name>
<dbReference type="Proteomes" id="UP001143400">
    <property type="component" value="Unassembled WGS sequence"/>
</dbReference>
<dbReference type="EMBL" id="JAFBCY010000001">
    <property type="protein sequence ID" value="MBM7850689.1"/>
    <property type="molecule type" value="Genomic_DNA"/>
</dbReference>
<dbReference type="RefSeq" id="WP_204949084.1">
    <property type="nucleotide sequence ID" value="NZ_BSFF01000002.1"/>
</dbReference>
<dbReference type="InterPro" id="IPR043128">
    <property type="entry name" value="Rev_trsase/Diguanyl_cyclase"/>
</dbReference>
<evidence type="ECO:0000259" key="2">
    <source>
        <dbReference type="PROSITE" id="PS50887"/>
    </source>
</evidence>
<reference evidence="3" key="1">
    <citation type="journal article" date="2014" name="Int. J. Syst. Evol. Microbiol.">
        <title>Complete genome sequence of Corynebacterium casei LMG S-19264T (=DSM 44701T), isolated from a smear-ripened cheese.</title>
        <authorList>
            <consortium name="US DOE Joint Genome Institute (JGI-PGF)"/>
            <person name="Walter F."/>
            <person name="Albersmeier A."/>
            <person name="Kalinowski J."/>
            <person name="Ruckert C."/>
        </authorList>
    </citation>
    <scope>NUCLEOTIDE SEQUENCE</scope>
    <source>
        <strain evidence="3">VKM B-1606</strain>
    </source>
</reference>